<dbReference type="GO" id="GO:0016891">
    <property type="term" value="F:RNA endonuclease activity producing 5'-phosphomonoesters, hydrolytic mechanism"/>
    <property type="evidence" value="ECO:0007669"/>
    <property type="project" value="TreeGrafter"/>
</dbReference>
<evidence type="ECO:0000256" key="5">
    <source>
        <dbReference type="ARBA" id="ARBA00022963"/>
    </source>
</evidence>
<evidence type="ECO:0000256" key="3">
    <source>
        <dbReference type="ARBA" id="ARBA00012027"/>
    </source>
</evidence>
<comment type="similarity">
    <text evidence="2">Belongs to the phospholipase D family.</text>
</comment>
<name>A0A2K1P272_9BACT</name>
<reference evidence="8 9" key="1">
    <citation type="submission" date="2013-12" db="EMBL/GenBank/DDBJ databases">
        <title>Comparative genomics of Petrotoga isolates.</title>
        <authorList>
            <person name="Nesbo C.L."/>
            <person name="Charchuk R."/>
            <person name="Chow K."/>
        </authorList>
    </citation>
    <scope>NUCLEOTIDE SEQUENCE [LARGE SCALE GENOMIC DNA]</scope>
    <source>
        <strain evidence="8 9">DSM 13574</strain>
    </source>
</reference>
<dbReference type="Gene3D" id="3.30.870.10">
    <property type="entry name" value="Endonuclease Chain A"/>
    <property type="match status" value="2"/>
</dbReference>
<dbReference type="GO" id="GO:0006793">
    <property type="term" value="P:phosphorus metabolic process"/>
    <property type="evidence" value="ECO:0007669"/>
    <property type="project" value="UniProtKB-ARBA"/>
</dbReference>
<proteinExistence type="inferred from homology"/>
<gene>
    <name evidence="8" type="ORF">X929_04055</name>
</gene>
<sequence length="337" mass="38614">MGGLLGEGELKVNFRKYSYNKTSKLIFKSSQDGGLTKLRKKLTLTALFLFSFISLFSYDLFFSGGELVHFINQKLNISTSVKVVSFSMDDTISKNISAINHQIFLEKDGGYSGDLNLNIKYDKSLDGYLHQKYMIFDDKAVLFGTGNFTRSGLLSDLNIFIYTEDEKIVKVFLDEYENFQSGLFGDSKKVINERLNAAEFGKVKIVTGPSKEVLNSVLKEIKRSKVSIKVFSYSFTDPYFVHILEKASSNNVKVEILSDDWNKTYSSPLKYMVDIKIKYRNDIHAKCITIDDDTVIIGSYNLTYRAREKNDEMVVIIKNKGLANDINRKFDLLWQEW</sequence>
<dbReference type="EC" id="3.1.4.4" evidence="3"/>
<dbReference type="PANTHER" id="PTHR43856:SF1">
    <property type="entry name" value="MITOCHONDRIAL CARDIOLIPIN HYDROLASE"/>
    <property type="match status" value="1"/>
</dbReference>
<evidence type="ECO:0000313" key="9">
    <source>
        <dbReference type="Proteomes" id="UP000236434"/>
    </source>
</evidence>
<dbReference type="SMART" id="SM00155">
    <property type="entry name" value="PLDc"/>
    <property type="match status" value="2"/>
</dbReference>
<dbReference type="PROSITE" id="PS50035">
    <property type="entry name" value="PLD"/>
    <property type="match status" value="2"/>
</dbReference>
<keyword evidence="5" id="KW-0442">Lipid degradation</keyword>
<dbReference type="Proteomes" id="UP000236434">
    <property type="component" value="Unassembled WGS sequence"/>
</dbReference>
<protein>
    <recommendedName>
        <fullName evidence="3">phospholipase D</fullName>
        <ecNumber evidence="3">3.1.4.4</ecNumber>
    </recommendedName>
</protein>
<dbReference type="PANTHER" id="PTHR43856">
    <property type="entry name" value="CARDIOLIPIN HYDROLASE"/>
    <property type="match status" value="1"/>
</dbReference>
<dbReference type="Pfam" id="PF13091">
    <property type="entry name" value="PLDc_2"/>
    <property type="match status" value="2"/>
</dbReference>
<dbReference type="AlphaFoldDB" id="A0A2K1P272"/>
<dbReference type="InterPro" id="IPR025202">
    <property type="entry name" value="PLD-like_dom"/>
</dbReference>
<dbReference type="GO" id="GO:0004630">
    <property type="term" value="F:phospholipase D activity"/>
    <property type="evidence" value="ECO:0007669"/>
    <property type="project" value="UniProtKB-EC"/>
</dbReference>
<evidence type="ECO:0000256" key="4">
    <source>
        <dbReference type="ARBA" id="ARBA00022801"/>
    </source>
</evidence>
<comment type="catalytic activity">
    <reaction evidence="1">
        <text>a 1,2-diacyl-sn-glycero-3-phosphocholine + H2O = a 1,2-diacyl-sn-glycero-3-phosphate + choline + H(+)</text>
        <dbReference type="Rhea" id="RHEA:14445"/>
        <dbReference type="ChEBI" id="CHEBI:15354"/>
        <dbReference type="ChEBI" id="CHEBI:15377"/>
        <dbReference type="ChEBI" id="CHEBI:15378"/>
        <dbReference type="ChEBI" id="CHEBI:57643"/>
        <dbReference type="ChEBI" id="CHEBI:58608"/>
        <dbReference type="EC" id="3.1.4.4"/>
    </reaction>
</comment>
<feature type="domain" description="PLD phosphodiesterase" evidence="7">
    <location>
        <begin position="279"/>
        <end position="306"/>
    </location>
</feature>
<evidence type="ECO:0000256" key="1">
    <source>
        <dbReference type="ARBA" id="ARBA00000798"/>
    </source>
</evidence>
<accession>A0A2K1P272</accession>
<dbReference type="OrthoDB" id="46904at2"/>
<dbReference type="InterPro" id="IPR001736">
    <property type="entry name" value="PLipase_D/transphosphatidylase"/>
</dbReference>
<organism evidence="8 9">
    <name type="scientific">Petrotoga olearia DSM 13574</name>
    <dbReference type="NCBI Taxonomy" id="1122955"/>
    <lineage>
        <taxon>Bacteria</taxon>
        <taxon>Thermotogati</taxon>
        <taxon>Thermotogota</taxon>
        <taxon>Thermotogae</taxon>
        <taxon>Petrotogales</taxon>
        <taxon>Petrotogaceae</taxon>
        <taxon>Petrotoga</taxon>
    </lineage>
</organism>
<dbReference type="SUPFAM" id="SSF56024">
    <property type="entry name" value="Phospholipase D/nuclease"/>
    <property type="match status" value="2"/>
</dbReference>
<dbReference type="InterPro" id="IPR051406">
    <property type="entry name" value="PLD_domain"/>
</dbReference>
<evidence type="ECO:0000256" key="2">
    <source>
        <dbReference type="ARBA" id="ARBA00008664"/>
    </source>
</evidence>
<comment type="caution">
    <text evidence="8">The sequence shown here is derived from an EMBL/GenBank/DDBJ whole genome shotgun (WGS) entry which is preliminary data.</text>
</comment>
<keyword evidence="4" id="KW-0378">Hydrolase</keyword>
<evidence type="ECO:0000259" key="7">
    <source>
        <dbReference type="PROSITE" id="PS50035"/>
    </source>
</evidence>
<feature type="domain" description="PLD phosphodiesterase" evidence="7">
    <location>
        <begin position="125"/>
        <end position="152"/>
    </location>
</feature>
<evidence type="ECO:0000256" key="6">
    <source>
        <dbReference type="ARBA" id="ARBA00023098"/>
    </source>
</evidence>
<dbReference type="EMBL" id="AZRL01000011">
    <property type="protein sequence ID" value="PNR96884.1"/>
    <property type="molecule type" value="Genomic_DNA"/>
</dbReference>
<dbReference type="GO" id="GO:0016042">
    <property type="term" value="P:lipid catabolic process"/>
    <property type="evidence" value="ECO:0007669"/>
    <property type="project" value="UniProtKB-KW"/>
</dbReference>
<keyword evidence="6" id="KW-0443">Lipid metabolism</keyword>
<evidence type="ECO:0000313" key="8">
    <source>
        <dbReference type="EMBL" id="PNR96884.1"/>
    </source>
</evidence>